<evidence type="ECO:0000313" key="2">
    <source>
        <dbReference type="EMBL" id="TCT17149.1"/>
    </source>
</evidence>
<feature type="transmembrane region" description="Helical" evidence="1">
    <location>
        <begin position="207"/>
        <end position="227"/>
    </location>
</feature>
<feature type="transmembrane region" description="Helical" evidence="1">
    <location>
        <begin position="157"/>
        <end position="177"/>
    </location>
</feature>
<evidence type="ECO:0000256" key="1">
    <source>
        <dbReference type="SAM" id="Phobius"/>
    </source>
</evidence>
<evidence type="ECO:0000313" key="3">
    <source>
        <dbReference type="Proteomes" id="UP000294902"/>
    </source>
</evidence>
<name>A0A4V2V0P5_9FIRM</name>
<keyword evidence="3" id="KW-1185">Reference proteome</keyword>
<organism evidence="2 3">
    <name type="scientific">Natranaerovirga pectinivora</name>
    <dbReference type="NCBI Taxonomy" id="682400"/>
    <lineage>
        <taxon>Bacteria</taxon>
        <taxon>Bacillati</taxon>
        <taxon>Bacillota</taxon>
        <taxon>Clostridia</taxon>
        <taxon>Lachnospirales</taxon>
        <taxon>Natranaerovirgaceae</taxon>
        <taxon>Natranaerovirga</taxon>
    </lineage>
</organism>
<feature type="transmembrane region" description="Helical" evidence="1">
    <location>
        <begin position="115"/>
        <end position="137"/>
    </location>
</feature>
<comment type="caution">
    <text evidence="2">The sequence shown here is derived from an EMBL/GenBank/DDBJ whole genome shotgun (WGS) entry which is preliminary data.</text>
</comment>
<dbReference type="InterPro" id="IPR021359">
    <property type="entry name" value="DUF2812"/>
</dbReference>
<accession>A0A4V2V0P5</accession>
<keyword evidence="1" id="KW-1133">Transmembrane helix</keyword>
<reference evidence="2 3" key="1">
    <citation type="submission" date="2019-03" db="EMBL/GenBank/DDBJ databases">
        <title>Genomic Encyclopedia of Type Strains, Phase IV (KMG-IV): sequencing the most valuable type-strain genomes for metagenomic binning, comparative biology and taxonomic classification.</title>
        <authorList>
            <person name="Goeker M."/>
        </authorList>
    </citation>
    <scope>NUCLEOTIDE SEQUENCE [LARGE SCALE GENOMIC DNA]</scope>
    <source>
        <strain evidence="2 3">DSM 24629</strain>
    </source>
</reference>
<sequence length="392" mass="46127">MYKYIYKIRPCDYWRIGENESWFSDMASKGLHLEGTGIHFAKFLKGEPKKMKYRIDISQPITLEEKELFAANGWDYVTHYKEFYIYASPEERDAPEFHTDSPEQSYTLESLNRKFLLNFVFGAIITILTIGFLYTVLNQKNIILSLVEEVFTLQYQLPLIILMLYSLYSSFQAVFSISRLRKMLRIGEPINHNAPWKKYVKRKKFRVILYCTVFISLFSIIPIAQIINSKSYPLPTGDTNLPIVRLIDLGEDVELIKERPDITDYFSVYSYDWSLLAPKQYHSQDIFSTSSNNLLGNKIYTIDTYVITKFYQLRFSSNSNLLLRDLIDKYGFADNNTEYIELDHLDFDYLYVYESEDHVKQVFAAKGKSVIYLRYRGKVDFESIIEVISLKI</sequence>
<protein>
    <submittedName>
        <fullName evidence="2">Uncharacterized protein DUF2812</fullName>
    </submittedName>
</protein>
<dbReference type="EMBL" id="SMAL01000001">
    <property type="protein sequence ID" value="TCT17149.1"/>
    <property type="molecule type" value="Genomic_DNA"/>
</dbReference>
<dbReference type="Pfam" id="PF11193">
    <property type="entry name" value="DUF2812"/>
    <property type="match status" value="1"/>
</dbReference>
<gene>
    <name evidence="2" type="ORF">EDC18_101447</name>
</gene>
<keyword evidence="1" id="KW-0812">Transmembrane</keyword>
<proteinExistence type="predicted"/>
<dbReference type="RefSeq" id="WP_132249799.1">
    <property type="nucleotide sequence ID" value="NZ_SMAL01000001.1"/>
</dbReference>
<dbReference type="Proteomes" id="UP000294902">
    <property type="component" value="Unassembled WGS sequence"/>
</dbReference>
<dbReference type="OrthoDB" id="1650893at2"/>
<keyword evidence="1" id="KW-0472">Membrane</keyword>
<dbReference type="AlphaFoldDB" id="A0A4V2V0P5"/>